<dbReference type="CDD" id="cd04301">
    <property type="entry name" value="NAT_SF"/>
    <property type="match status" value="1"/>
</dbReference>
<gene>
    <name evidence="3" type="ORF">PGQ11_009354</name>
</gene>
<dbReference type="EC" id="2.3.1.4" evidence="1"/>
<comment type="caution">
    <text evidence="3">The sequence shown here is derived from an EMBL/GenBank/DDBJ whole genome shotgun (WGS) entry which is preliminary data.</text>
</comment>
<comment type="catalytic activity">
    <reaction evidence="1">
        <text>D-glucosamine 6-phosphate + acetyl-CoA = N-acetyl-D-glucosamine 6-phosphate + CoA + H(+)</text>
        <dbReference type="Rhea" id="RHEA:10292"/>
        <dbReference type="ChEBI" id="CHEBI:15378"/>
        <dbReference type="ChEBI" id="CHEBI:57287"/>
        <dbReference type="ChEBI" id="CHEBI:57288"/>
        <dbReference type="ChEBI" id="CHEBI:57513"/>
        <dbReference type="ChEBI" id="CHEBI:58725"/>
        <dbReference type="EC" id="2.3.1.4"/>
    </reaction>
</comment>
<dbReference type="Gene3D" id="3.40.630.30">
    <property type="match status" value="1"/>
</dbReference>
<dbReference type="InterPro" id="IPR039143">
    <property type="entry name" value="GNPNAT1-like"/>
</dbReference>
<reference evidence="3 4" key="1">
    <citation type="journal article" date="2024" name="IMA Fungus">
        <title>Apiospora arundinis, a panoply of carbohydrate-active enzymes and secondary metabolites.</title>
        <authorList>
            <person name="Sorensen T."/>
            <person name="Petersen C."/>
            <person name="Muurmann A.T."/>
            <person name="Christiansen J.V."/>
            <person name="Brundto M.L."/>
            <person name="Overgaard C.K."/>
            <person name="Boysen A.T."/>
            <person name="Wollenberg R.D."/>
            <person name="Larsen T.O."/>
            <person name="Sorensen J.L."/>
            <person name="Nielsen K.L."/>
            <person name="Sondergaard T.E."/>
        </authorList>
    </citation>
    <scope>NUCLEOTIDE SEQUENCE [LARGE SCALE GENOMIC DNA]</scope>
    <source>
        <strain evidence="3 4">AAU 773</strain>
    </source>
</reference>
<accession>A0ABR2IHW5</accession>
<dbReference type="InterPro" id="IPR000182">
    <property type="entry name" value="GNAT_dom"/>
</dbReference>
<evidence type="ECO:0000259" key="2">
    <source>
        <dbReference type="PROSITE" id="PS51186"/>
    </source>
</evidence>
<keyword evidence="1" id="KW-0012">Acyltransferase</keyword>
<comment type="pathway">
    <text evidence="1">Nucleotide-sugar biosynthesis; UDP-N-acetyl-alpha-D-glucosamine biosynthesis; N-acetyl-alpha-D-glucosamine 1-phosphate from alpha-D-glucosamine 6-phosphate (route I): step 1/2.</text>
</comment>
<name>A0ABR2IHW5_9PEZI</name>
<dbReference type="EMBL" id="JAPCWZ010000005">
    <property type="protein sequence ID" value="KAK8863119.1"/>
    <property type="molecule type" value="Genomic_DNA"/>
</dbReference>
<keyword evidence="1" id="KW-0808">Transferase</keyword>
<protein>
    <recommendedName>
        <fullName evidence="1">Glucosamine 6-phosphate N-acetyltransferase</fullName>
        <ecNumber evidence="1">2.3.1.4</ecNumber>
    </recommendedName>
</protein>
<proteinExistence type="inferred from homology"/>
<dbReference type="Proteomes" id="UP001390339">
    <property type="component" value="Unassembled WGS sequence"/>
</dbReference>
<dbReference type="SUPFAM" id="SSF55729">
    <property type="entry name" value="Acyl-CoA N-acyltransferases (Nat)"/>
    <property type="match status" value="1"/>
</dbReference>
<evidence type="ECO:0000256" key="1">
    <source>
        <dbReference type="RuleBase" id="RU365086"/>
    </source>
</evidence>
<dbReference type="PROSITE" id="PS51186">
    <property type="entry name" value="GNAT"/>
    <property type="match status" value="1"/>
</dbReference>
<dbReference type="PANTHER" id="PTHR13355">
    <property type="entry name" value="GLUCOSAMINE 6-PHOSPHATE N-ACETYLTRANSFERASE"/>
    <property type="match status" value="1"/>
</dbReference>
<evidence type="ECO:0000313" key="3">
    <source>
        <dbReference type="EMBL" id="KAK8863119.1"/>
    </source>
</evidence>
<dbReference type="PANTHER" id="PTHR13355:SF11">
    <property type="entry name" value="GLUCOSAMINE 6-PHOSPHATE N-ACETYLTRANSFERASE"/>
    <property type="match status" value="1"/>
</dbReference>
<dbReference type="InterPro" id="IPR016181">
    <property type="entry name" value="Acyl_CoA_acyltransferase"/>
</dbReference>
<sequence>MSSAPTTAPEELFPASTIPADAASAFPAGYQLRPLRRADYAAGFLDCLRVLTWVGDDVTEAEFQERYDDMARSNGTYFYLVVEHEGRAVGTGALVAEKKFIHNRGKCGHIEEISIAKEHQGKGLGLKMVRALNALAAAVGCYKTILNCGERTEQFYVKCGYHNSGIEMSQYFEEAVDSYHRG</sequence>
<organism evidence="3 4">
    <name type="scientific">Apiospora arundinis</name>
    <dbReference type="NCBI Taxonomy" id="335852"/>
    <lineage>
        <taxon>Eukaryota</taxon>
        <taxon>Fungi</taxon>
        <taxon>Dikarya</taxon>
        <taxon>Ascomycota</taxon>
        <taxon>Pezizomycotina</taxon>
        <taxon>Sordariomycetes</taxon>
        <taxon>Xylariomycetidae</taxon>
        <taxon>Amphisphaeriales</taxon>
        <taxon>Apiosporaceae</taxon>
        <taxon>Apiospora</taxon>
    </lineage>
</organism>
<dbReference type="Pfam" id="PF00583">
    <property type="entry name" value="Acetyltransf_1"/>
    <property type="match status" value="1"/>
</dbReference>
<keyword evidence="4" id="KW-1185">Reference proteome</keyword>
<comment type="similarity">
    <text evidence="1">Belongs to the acetyltransferase family. GNA1 subfamily.</text>
</comment>
<feature type="domain" description="N-acetyltransferase" evidence="2">
    <location>
        <begin position="30"/>
        <end position="182"/>
    </location>
</feature>
<evidence type="ECO:0000313" key="4">
    <source>
        <dbReference type="Proteomes" id="UP001390339"/>
    </source>
</evidence>